<sequence>MFLTNLKSASLGLSLLSSPFITEAFPSLEHRQIPANATGVTTIKSPTGVTIRYKEPGKEGVCETTPGVGSYAGYVDLAPNSHTFFWFFEARHNPETAPLTLWLNGGPGSDSLIGLFQELGPCNVTQDLKTVVNENSWSEVSNLLFLSQPLGTGFSYVAEEAGSLNPFTGEVENSTYGVDGEYPYNSSSIGTSDMAAMATWHILQGFLSALPQLDGKVQNKTFNLWTESYGGHYGPAFFRYFSEQNALIANGTTTGTELIMDTLGIGNGIISESIQAPYYPEFAVNNTYGIKAVNDTVYEFMKFACYMNGGCLDLCAACEQVNRSTDVGQQYCFQATDQCRTNVEGPYYSYSGRGVYDIRHPYKDPTPPTYFVKYLNLPYVQNALGVNLNYTESNNDVYYAFQRTGDFVYPNWLTDLEFLLNSSVRVALYHGDADYICNWFGGQAVSLQVDYTHSAEFRAAGYAPFVVDGTEYGQVRQYGNFSFMTIYEAGHEVPFYQPLASLEMFRRVLGNLDIATGGVPLTGTYETTGNANETHTEPYVPIPSETGSAFAATYTAAITNPITEVPAESLAPVSSASPAASASTTEVHGFVRREINLS</sequence>
<keyword evidence="4 6" id="KW-0378">Hydrolase</keyword>
<dbReference type="Proteomes" id="UP001590950">
    <property type="component" value="Unassembled WGS sequence"/>
</dbReference>
<dbReference type="PANTHER" id="PTHR11802:SF131">
    <property type="entry name" value="CARBOXYPEPTIDASE"/>
    <property type="match status" value="1"/>
</dbReference>
<reference evidence="7 8" key="1">
    <citation type="submission" date="2024-09" db="EMBL/GenBank/DDBJ databases">
        <title>Rethinking Asexuality: The Enigmatic Case of Functional Sexual Genes in Lepraria (Stereocaulaceae).</title>
        <authorList>
            <person name="Doellman M."/>
            <person name="Sun Y."/>
            <person name="Barcenas-Pena A."/>
            <person name="Lumbsch H.T."/>
            <person name="Grewe F."/>
        </authorList>
    </citation>
    <scope>NUCLEOTIDE SEQUENCE [LARGE SCALE GENOMIC DNA]</scope>
    <source>
        <strain evidence="7 8">Mercado 3170</strain>
    </source>
</reference>
<dbReference type="PANTHER" id="PTHR11802">
    <property type="entry name" value="SERINE PROTEASE FAMILY S10 SERINE CARBOXYPEPTIDASE"/>
    <property type="match status" value="1"/>
</dbReference>
<keyword evidence="5" id="KW-0325">Glycoprotein</keyword>
<feature type="signal peptide" evidence="6">
    <location>
        <begin position="1"/>
        <end position="24"/>
    </location>
</feature>
<keyword evidence="8" id="KW-1185">Reference proteome</keyword>
<feature type="chain" id="PRO_5044972614" description="Carboxypeptidase" evidence="6">
    <location>
        <begin position="25"/>
        <end position="598"/>
    </location>
</feature>
<dbReference type="Pfam" id="PF00450">
    <property type="entry name" value="Peptidase_S10"/>
    <property type="match status" value="1"/>
</dbReference>
<evidence type="ECO:0000256" key="2">
    <source>
        <dbReference type="ARBA" id="ARBA00022645"/>
    </source>
</evidence>
<evidence type="ECO:0000256" key="5">
    <source>
        <dbReference type="ARBA" id="ARBA00023180"/>
    </source>
</evidence>
<proteinExistence type="inferred from homology"/>
<dbReference type="InterPro" id="IPR001563">
    <property type="entry name" value="Peptidase_S10"/>
</dbReference>
<dbReference type="Gene3D" id="3.40.50.1820">
    <property type="entry name" value="alpha/beta hydrolase"/>
    <property type="match status" value="1"/>
</dbReference>
<comment type="caution">
    <text evidence="7">The sequence shown here is derived from an EMBL/GenBank/DDBJ whole genome shotgun (WGS) entry which is preliminary data.</text>
</comment>
<gene>
    <name evidence="7" type="ORF">N7G274_000095</name>
</gene>
<evidence type="ECO:0000256" key="3">
    <source>
        <dbReference type="ARBA" id="ARBA00022670"/>
    </source>
</evidence>
<keyword evidence="2 6" id="KW-0121">Carboxypeptidase</keyword>
<evidence type="ECO:0000256" key="6">
    <source>
        <dbReference type="RuleBase" id="RU361156"/>
    </source>
</evidence>
<evidence type="ECO:0000313" key="8">
    <source>
        <dbReference type="Proteomes" id="UP001590950"/>
    </source>
</evidence>
<protein>
    <recommendedName>
        <fullName evidence="6">Carboxypeptidase</fullName>
        <ecNumber evidence="6">3.4.16.-</ecNumber>
    </recommendedName>
</protein>
<dbReference type="SUPFAM" id="SSF53474">
    <property type="entry name" value="alpha/beta-Hydrolases"/>
    <property type="match status" value="1"/>
</dbReference>
<organism evidence="7 8">
    <name type="scientific">Stereocaulon virgatum</name>
    <dbReference type="NCBI Taxonomy" id="373712"/>
    <lineage>
        <taxon>Eukaryota</taxon>
        <taxon>Fungi</taxon>
        <taxon>Dikarya</taxon>
        <taxon>Ascomycota</taxon>
        <taxon>Pezizomycotina</taxon>
        <taxon>Lecanoromycetes</taxon>
        <taxon>OSLEUM clade</taxon>
        <taxon>Lecanoromycetidae</taxon>
        <taxon>Lecanorales</taxon>
        <taxon>Lecanorineae</taxon>
        <taxon>Stereocaulaceae</taxon>
        <taxon>Stereocaulon</taxon>
    </lineage>
</organism>
<dbReference type="EMBL" id="JBEFKJ010000001">
    <property type="protein sequence ID" value="KAL2048184.1"/>
    <property type="molecule type" value="Genomic_DNA"/>
</dbReference>
<dbReference type="InterPro" id="IPR018202">
    <property type="entry name" value="Ser_caboxypep_ser_AS"/>
</dbReference>
<evidence type="ECO:0000256" key="1">
    <source>
        <dbReference type="ARBA" id="ARBA00009431"/>
    </source>
</evidence>
<comment type="similarity">
    <text evidence="1 6">Belongs to the peptidase S10 family.</text>
</comment>
<keyword evidence="3 6" id="KW-0645">Protease</keyword>
<dbReference type="EC" id="3.4.16.-" evidence="6"/>
<dbReference type="InterPro" id="IPR029058">
    <property type="entry name" value="AB_hydrolase_fold"/>
</dbReference>
<evidence type="ECO:0000313" key="7">
    <source>
        <dbReference type="EMBL" id="KAL2048184.1"/>
    </source>
</evidence>
<keyword evidence="6" id="KW-0732">Signal</keyword>
<accession>A0ABR4AU86</accession>
<dbReference type="PROSITE" id="PS00131">
    <property type="entry name" value="CARBOXYPEPT_SER_SER"/>
    <property type="match status" value="1"/>
</dbReference>
<evidence type="ECO:0000256" key="4">
    <source>
        <dbReference type="ARBA" id="ARBA00022801"/>
    </source>
</evidence>
<name>A0ABR4AU86_9LECA</name>
<dbReference type="PRINTS" id="PR00724">
    <property type="entry name" value="CRBOXYPTASEC"/>
</dbReference>